<dbReference type="InterPro" id="IPR045121">
    <property type="entry name" value="CoAse"/>
</dbReference>
<comment type="cofactor">
    <cofactor evidence="2">
        <name>Mg(2+)</name>
        <dbReference type="ChEBI" id="CHEBI:18420"/>
    </cofactor>
</comment>
<feature type="region of interest" description="Disordered" evidence="7">
    <location>
        <begin position="113"/>
        <end position="146"/>
    </location>
</feature>
<evidence type="ECO:0000313" key="9">
    <source>
        <dbReference type="EMBL" id="KAK5986465.1"/>
    </source>
</evidence>
<evidence type="ECO:0000256" key="3">
    <source>
        <dbReference type="ARBA" id="ARBA00022723"/>
    </source>
</evidence>
<keyword evidence="4" id="KW-0378">Hydrolase</keyword>
<name>A0AAN8G5N5_TRICO</name>
<dbReference type="PROSITE" id="PS51462">
    <property type="entry name" value="NUDIX"/>
    <property type="match status" value="1"/>
</dbReference>
<proteinExistence type="predicted"/>
<dbReference type="Pfam" id="PF00293">
    <property type="entry name" value="NUDIX"/>
    <property type="match status" value="1"/>
</dbReference>
<dbReference type="SUPFAM" id="SSF55811">
    <property type="entry name" value="Nudix"/>
    <property type="match status" value="1"/>
</dbReference>
<feature type="non-terminal residue" evidence="9">
    <location>
        <position position="1"/>
    </location>
</feature>
<dbReference type="EMBL" id="WIXE01000585">
    <property type="protein sequence ID" value="KAK5986465.1"/>
    <property type="molecule type" value="Genomic_DNA"/>
</dbReference>
<feature type="domain" description="Nudix hydrolase" evidence="8">
    <location>
        <begin position="8"/>
        <end position="139"/>
    </location>
</feature>
<evidence type="ECO:0000256" key="4">
    <source>
        <dbReference type="ARBA" id="ARBA00022801"/>
    </source>
</evidence>
<evidence type="ECO:0000256" key="6">
    <source>
        <dbReference type="ARBA" id="ARBA00023211"/>
    </source>
</evidence>
<dbReference type="InterPro" id="IPR015797">
    <property type="entry name" value="NUDIX_hydrolase-like_dom_sf"/>
</dbReference>
<evidence type="ECO:0000259" key="8">
    <source>
        <dbReference type="PROSITE" id="PS51462"/>
    </source>
</evidence>
<sequence length="146" mass="15794">SEPGTPDGRQDAGVLILLDGTPEEYRVFLCIRSDEMRRHPGEVCFPGGMRDADENLQETAIREAEEVGQIFEKKNRSSKLGFVEDGINSKSKIASVQAKPSELECPGAVTPIARHLRNPSNVKEDTQKSAMKPGSGAHSSKGTTSV</sequence>
<feature type="compositionally biased region" description="Polar residues" evidence="7">
    <location>
        <begin position="137"/>
        <end position="146"/>
    </location>
</feature>
<evidence type="ECO:0000256" key="7">
    <source>
        <dbReference type="SAM" id="MobiDB-lite"/>
    </source>
</evidence>
<keyword evidence="5" id="KW-0460">Magnesium</keyword>
<protein>
    <recommendedName>
        <fullName evidence="8">Nudix hydrolase domain-containing protein</fullName>
    </recommendedName>
</protein>
<keyword evidence="3" id="KW-0479">Metal-binding</keyword>
<keyword evidence="10" id="KW-1185">Reference proteome</keyword>
<accession>A0AAN8G5N5</accession>
<dbReference type="GO" id="GO:0010945">
    <property type="term" value="F:coenzyme A diphosphatase activity"/>
    <property type="evidence" value="ECO:0007669"/>
    <property type="project" value="InterPro"/>
</dbReference>
<dbReference type="AlphaFoldDB" id="A0AAN8G5N5"/>
<dbReference type="CDD" id="cd03426">
    <property type="entry name" value="NUDIX_CoAse_Nudt7"/>
    <property type="match status" value="1"/>
</dbReference>
<comment type="cofactor">
    <cofactor evidence="1">
        <name>Mn(2+)</name>
        <dbReference type="ChEBI" id="CHEBI:29035"/>
    </cofactor>
</comment>
<reference evidence="9 10" key="1">
    <citation type="submission" date="2019-10" db="EMBL/GenBank/DDBJ databases">
        <title>Assembly and Annotation for the nematode Trichostrongylus colubriformis.</title>
        <authorList>
            <person name="Martin J."/>
        </authorList>
    </citation>
    <scope>NUCLEOTIDE SEQUENCE [LARGE SCALE GENOMIC DNA]</scope>
    <source>
        <strain evidence="9">G859</strain>
        <tissue evidence="9">Whole worm</tissue>
    </source>
</reference>
<dbReference type="InterPro" id="IPR000086">
    <property type="entry name" value="NUDIX_hydrolase_dom"/>
</dbReference>
<evidence type="ECO:0000313" key="10">
    <source>
        <dbReference type="Proteomes" id="UP001331761"/>
    </source>
</evidence>
<keyword evidence="6" id="KW-0464">Manganese</keyword>
<comment type="caution">
    <text evidence="9">The sequence shown here is derived from an EMBL/GenBank/DDBJ whole genome shotgun (WGS) entry which is preliminary data.</text>
</comment>
<gene>
    <name evidence="9" type="ORF">GCK32_020531</name>
</gene>
<dbReference type="GO" id="GO:0046872">
    <property type="term" value="F:metal ion binding"/>
    <property type="evidence" value="ECO:0007669"/>
    <property type="project" value="UniProtKB-KW"/>
</dbReference>
<dbReference type="PANTHER" id="PTHR12992:SF24">
    <property type="entry name" value="PEROXISOMAL COENZYME A DIPHOSPHATASE NUDT7"/>
    <property type="match status" value="1"/>
</dbReference>
<evidence type="ECO:0000256" key="5">
    <source>
        <dbReference type="ARBA" id="ARBA00022842"/>
    </source>
</evidence>
<dbReference type="Proteomes" id="UP001331761">
    <property type="component" value="Unassembled WGS sequence"/>
</dbReference>
<dbReference type="PANTHER" id="PTHR12992">
    <property type="entry name" value="NUDIX HYDROLASE"/>
    <property type="match status" value="1"/>
</dbReference>
<dbReference type="GO" id="GO:0015938">
    <property type="term" value="P:coenzyme A catabolic process"/>
    <property type="evidence" value="ECO:0007669"/>
    <property type="project" value="TreeGrafter"/>
</dbReference>
<dbReference type="Gene3D" id="3.90.79.10">
    <property type="entry name" value="Nucleoside Triphosphate Pyrophosphohydrolase"/>
    <property type="match status" value="1"/>
</dbReference>
<evidence type="ECO:0000256" key="1">
    <source>
        <dbReference type="ARBA" id="ARBA00001936"/>
    </source>
</evidence>
<evidence type="ECO:0000256" key="2">
    <source>
        <dbReference type="ARBA" id="ARBA00001946"/>
    </source>
</evidence>
<organism evidence="9 10">
    <name type="scientific">Trichostrongylus colubriformis</name>
    <name type="common">Black scour worm</name>
    <dbReference type="NCBI Taxonomy" id="6319"/>
    <lineage>
        <taxon>Eukaryota</taxon>
        <taxon>Metazoa</taxon>
        <taxon>Ecdysozoa</taxon>
        <taxon>Nematoda</taxon>
        <taxon>Chromadorea</taxon>
        <taxon>Rhabditida</taxon>
        <taxon>Rhabditina</taxon>
        <taxon>Rhabditomorpha</taxon>
        <taxon>Strongyloidea</taxon>
        <taxon>Trichostrongylidae</taxon>
        <taxon>Trichostrongylus</taxon>
    </lineage>
</organism>